<dbReference type="Proteomes" id="UP000750711">
    <property type="component" value="Unassembled WGS sequence"/>
</dbReference>
<dbReference type="PANTHER" id="PTHR46014">
    <property type="entry name" value="TETRATRICOPEPTIDE REPEAT PROTEIN 1"/>
    <property type="match status" value="1"/>
</dbReference>
<comment type="caution">
    <text evidence="2">The sequence shown here is derived from an EMBL/GenBank/DDBJ whole genome shotgun (WGS) entry which is preliminary data.</text>
</comment>
<protein>
    <recommendedName>
        <fullName evidence="4">Tetratricopeptide repeat protein 1</fullName>
    </recommendedName>
</protein>
<dbReference type="InterPro" id="IPR011990">
    <property type="entry name" value="TPR-like_helical_dom_sf"/>
</dbReference>
<dbReference type="SMART" id="SM00028">
    <property type="entry name" value="TPR"/>
    <property type="match status" value="2"/>
</dbReference>
<organism evidence="2 3">
    <name type="scientific">Trichoglossum hirsutum</name>
    <dbReference type="NCBI Taxonomy" id="265104"/>
    <lineage>
        <taxon>Eukaryota</taxon>
        <taxon>Fungi</taxon>
        <taxon>Dikarya</taxon>
        <taxon>Ascomycota</taxon>
        <taxon>Pezizomycotina</taxon>
        <taxon>Geoglossomycetes</taxon>
        <taxon>Geoglossales</taxon>
        <taxon>Geoglossaceae</taxon>
        <taxon>Trichoglossum</taxon>
    </lineage>
</organism>
<evidence type="ECO:0000313" key="2">
    <source>
        <dbReference type="EMBL" id="KAH0551678.1"/>
    </source>
</evidence>
<reference evidence="2" key="1">
    <citation type="submission" date="2021-03" db="EMBL/GenBank/DDBJ databases">
        <title>Comparative genomics and phylogenomic investigation of the class Geoglossomycetes provide insights into ecological specialization and systematics.</title>
        <authorList>
            <person name="Melie T."/>
            <person name="Pirro S."/>
            <person name="Miller A.N."/>
            <person name="Quandt A."/>
        </authorList>
    </citation>
    <scope>NUCLEOTIDE SEQUENCE</scope>
    <source>
        <strain evidence="2">CAQ_001_2017</strain>
    </source>
</reference>
<gene>
    <name evidence="2" type="ORF">GP486_007102</name>
</gene>
<name>A0A9P8IJP9_9PEZI</name>
<dbReference type="Gene3D" id="1.25.40.10">
    <property type="entry name" value="Tetratricopeptide repeat domain"/>
    <property type="match status" value="1"/>
</dbReference>
<feature type="compositionally biased region" description="Basic and acidic residues" evidence="1">
    <location>
        <begin position="113"/>
        <end position="134"/>
    </location>
</feature>
<evidence type="ECO:0008006" key="4">
    <source>
        <dbReference type="Google" id="ProtNLM"/>
    </source>
</evidence>
<sequence length="186" mass="20031">MASKADETSQSSPEAPGLDGDGTKPEQVRFSPEEEAALLAESNEQKLLANTLFGSTRYSEAIQEYDKALQSCPNYLDYEVAVLRSNIAACHLKLEDWKAAVTAATASIESLDRLDPPKDAKEDAKEADGADVTRKSAVSATAVQRIKAKSLLRRAKARCELGGWAALQGAEEGQQGTEPANNKYSR</sequence>
<dbReference type="InterPro" id="IPR019734">
    <property type="entry name" value="TPR_rpt"/>
</dbReference>
<dbReference type="SUPFAM" id="SSF48452">
    <property type="entry name" value="TPR-like"/>
    <property type="match status" value="1"/>
</dbReference>
<evidence type="ECO:0000313" key="3">
    <source>
        <dbReference type="Proteomes" id="UP000750711"/>
    </source>
</evidence>
<keyword evidence="3" id="KW-1185">Reference proteome</keyword>
<proteinExistence type="predicted"/>
<evidence type="ECO:0000256" key="1">
    <source>
        <dbReference type="SAM" id="MobiDB-lite"/>
    </source>
</evidence>
<accession>A0A9P8IJP9</accession>
<dbReference type="AlphaFoldDB" id="A0A9P8IJP9"/>
<dbReference type="EMBL" id="JAGHQM010001837">
    <property type="protein sequence ID" value="KAH0551678.1"/>
    <property type="molecule type" value="Genomic_DNA"/>
</dbReference>
<dbReference type="InterPro" id="IPR052769">
    <property type="entry name" value="TPR_domain_protein"/>
</dbReference>
<dbReference type="PANTHER" id="PTHR46014:SF1">
    <property type="entry name" value="TETRATRICOPEPTIDE REPEAT PROTEIN 1"/>
    <property type="match status" value="1"/>
</dbReference>
<feature type="region of interest" description="Disordered" evidence="1">
    <location>
        <begin position="1"/>
        <end position="32"/>
    </location>
</feature>
<feature type="region of interest" description="Disordered" evidence="1">
    <location>
        <begin position="113"/>
        <end position="136"/>
    </location>
</feature>